<accession>A0LFS4</accession>
<gene>
    <name evidence="1" type="ordered locus">Sfum_0577</name>
</gene>
<sequence length="254" mass="29114">MSEDAKPKCIAELSQGQLVRWVIEGLRCTMIHYGYWFREVESRLGFERAAEAEATAGDRVLGIVMRRLGAAMGFEVDDRGYPAALTAMSREELLNLIDAVCANWLANDGVWFREVEKPFGMVSAKHANDMCWGRFSLYEAFRIKRFLELPKLPGLDGLKTALAFRMYSRINKQSIEDVDEHSFIFRMEECRVQMARKRKGLPDYPCKSAGMIEYPYFASAIDPGIETECIGCPPDRHPEGWFCAWKFMLKPRGR</sequence>
<dbReference type="EMBL" id="CP000478">
    <property type="protein sequence ID" value="ABK16276.1"/>
    <property type="molecule type" value="Genomic_DNA"/>
</dbReference>
<dbReference type="InParanoid" id="A0LFS4"/>
<reference evidence="1 2" key="1">
    <citation type="submission" date="2006-10" db="EMBL/GenBank/DDBJ databases">
        <title>Complete sequence of Syntrophobacter fumaroxidans MPOB.</title>
        <authorList>
            <consortium name="US DOE Joint Genome Institute"/>
            <person name="Copeland A."/>
            <person name="Lucas S."/>
            <person name="Lapidus A."/>
            <person name="Barry K."/>
            <person name="Detter J.C."/>
            <person name="Glavina del Rio T."/>
            <person name="Hammon N."/>
            <person name="Israni S."/>
            <person name="Pitluck S."/>
            <person name="Goltsman E.G."/>
            <person name="Martinez M."/>
            <person name="Schmutz J."/>
            <person name="Larimer F."/>
            <person name="Land M."/>
            <person name="Hauser L."/>
            <person name="Kyrpides N."/>
            <person name="Kim E."/>
            <person name="Boone D.R."/>
            <person name="Brockman F."/>
            <person name="Culley D."/>
            <person name="Ferry J."/>
            <person name="Gunsalus R."/>
            <person name="McInerney M.J."/>
            <person name="Morrison M."/>
            <person name="Plugge C."/>
            <person name="Rohlin L."/>
            <person name="Scholten J."/>
            <person name="Sieber J."/>
            <person name="Stams A.J.M."/>
            <person name="Worm P."/>
            <person name="Henstra A.M."/>
            <person name="Richardson P."/>
        </authorList>
    </citation>
    <scope>NUCLEOTIDE SEQUENCE [LARGE SCALE GENOMIC DNA]</scope>
    <source>
        <strain evidence="2">DSM 10017 / MPOB</strain>
    </source>
</reference>
<evidence type="ECO:0000313" key="2">
    <source>
        <dbReference type="Proteomes" id="UP000001784"/>
    </source>
</evidence>
<dbReference type="Proteomes" id="UP000001784">
    <property type="component" value="Chromosome"/>
</dbReference>
<dbReference type="Pfam" id="PF19620">
    <property type="entry name" value="DUF6125"/>
    <property type="match status" value="1"/>
</dbReference>
<proteinExistence type="predicted"/>
<name>A0LFS4_SYNFM</name>
<dbReference type="KEGG" id="sfu:Sfum_0577"/>
<dbReference type="AlphaFoldDB" id="A0LFS4"/>
<protein>
    <submittedName>
        <fullName evidence="1">Conserved hypothetical cytosolic protein</fullName>
    </submittedName>
</protein>
<organism evidence="1 2">
    <name type="scientific">Syntrophobacter fumaroxidans (strain DSM 10017 / MPOB)</name>
    <dbReference type="NCBI Taxonomy" id="335543"/>
    <lineage>
        <taxon>Bacteria</taxon>
        <taxon>Pseudomonadati</taxon>
        <taxon>Thermodesulfobacteriota</taxon>
        <taxon>Syntrophobacteria</taxon>
        <taxon>Syntrophobacterales</taxon>
        <taxon>Syntrophobacteraceae</taxon>
        <taxon>Syntrophobacter</taxon>
    </lineage>
</organism>
<dbReference type="HOGENOM" id="CLU_1128605_0_0_7"/>
<dbReference type="OrthoDB" id="9793253at2"/>
<dbReference type="eggNOG" id="ENOG502ZA7Y">
    <property type="taxonomic scope" value="Bacteria"/>
</dbReference>
<dbReference type="STRING" id="335543.Sfum_0577"/>
<evidence type="ECO:0000313" key="1">
    <source>
        <dbReference type="EMBL" id="ABK16276.1"/>
    </source>
</evidence>
<keyword evidence="2" id="KW-1185">Reference proteome</keyword>
<dbReference type="RefSeq" id="WP_011697449.1">
    <property type="nucleotide sequence ID" value="NC_008554.1"/>
</dbReference>